<feature type="compositionally biased region" description="Gly residues" evidence="1">
    <location>
        <begin position="173"/>
        <end position="192"/>
    </location>
</feature>
<dbReference type="Proteomes" id="UP000214603">
    <property type="component" value="Unassembled WGS sequence"/>
</dbReference>
<evidence type="ECO:0000256" key="1">
    <source>
        <dbReference type="SAM" id="MobiDB-lite"/>
    </source>
</evidence>
<protein>
    <recommendedName>
        <fullName evidence="5">Lipoprotein</fullName>
    </recommendedName>
</protein>
<dbReference type="AlphaFoldDB" id="A0A225MP80"/>
<evidence type="ECO:0000313" key="4">
    <source>
        <dbReference type="Proteomes" id="UP000214603"/>
    </source>
</evidence>
<keyword evidence="4" id="KW-1185">Reference proteome</keyword>
<gene>
    <name evidence="3" type="ORF">CEY11_10235</name>
</gene>
<sequence length="192" mass="18977">MRRINLSLTIALMGTAMLAGCAAPLLSGSAASAGYGVAHGQLGSMFGASSSADTAQGRDARQLKLQGVPNGVQVGQDAAPILRAMGEPPKEKSGNPQGYTCYEFPAVYSDTAAAVIVARNGKVVFFGNSRCVAEMQEANFRAGGKYAEPGGVPAPAGSAPATSPDNGAQDAGKGSGGQGSGDAGSEGGTPAR</sequence>
<accession>A0A225MP80</accession>
<dbReference type="RefSeq" id="WP_088603299.1">
    <property type="nucleotide sequence ID" value="NZ_NJIH01000005.1"/>
</dbReference>
<dbReference type="EMBL" id="NJIH01000005">
    <property type="protein sequence ID" value="OWT60599.1"/>
    <property type="molecule type" value="Genomic_DNA"/>
</dbReference>
<proteinExistence type="predicted"/>
<organism evidence="3 4">
    <name type="scientific">Candidimonas nitroreducens</name>
    <dbReference type="NCBI Taxonomy" id="683354"/>
    <lineage>
        <taxon>Bacteria</taxon>
        <taxon>Pseudomonadati</taxon>
        <taxon>Pseudomonadota</taxon>
        <taxon>Betaproteobacteria</taxon>
        <taxon>Burkholderiales</taxon>
        <taxon>Alcaligenaceae</taxon>
        <taxon>Candidimonas</taxon>
    </lineage>
</organism>
<name>A0A225MP80_9BURK</name>
<feature type="signal peptide" evidence="2">
    <location>
        <begin position="1"/>
        <end position="33"/>
    </location>
</feature>
<dbReference type="OrthoDB" id="8686817at2"/>
<evidence type="ECO:0008006" key="5">
    <source>
        <dbReference type="Google" id="ProtNLM"/>
    </source>
</evidence>
<dbReference type="PROSITE" id="PS51257">
    <property type="entry name" value="PROKAR_LIPOPROTEIN"/>
    <property type="match status" value="1"/>
</dbReference>
<keyword evidence="2" id="KW-0732">Signal</keyword>
<feature type="chain" id="PRO_5012126728" description="Lipoprotein" evidence="2">
    <location>
        <begin position="34"/>
        <end position="192"/>
    </location>
</feature>
<evidence type="ECO:0000256" key="2">
    <source>
        <dbReference type="SAM" id="SignalP"/>
    </source>
</evidence>
<evidence type="ECO:0000313" key="3">
    <source>
        <dbReference type="EMBL" id="OWT60599.1"/>
    </source>
</evidence>
<feature type="compositionally biased region" description="Low complexity" evidence="1">
    <location>
        <begin position="147"/>
        <end position="172"/>
    </location>
</feature>
<reference evidence="4" key="1">
    <citation type="submission" date="2017-06" db="EMBL/GenBank/DDBJ databases">
        <title>Herbaspirillum phytohormonus sp. nov., isolated from the root nodule of Robinia pseudoacacia in lead-zinc mine.</title>
        <authorList>
            <person name="Fan M."/>
            <person name="Lin Y."/>
        </authorList>
    </citation>
    <scope>NUCLEOTIDE SEQUENCE [LARGE SCALE GENOMIC DNA]</scope>
    <source>
        <strain evidence="4">SC-089</strain>
    </source>
</reference>
<feature type="region of interest" description="Disordered" evidence="1">
    <location>
        <begin position="145"/>
        <end position="192"/>
    </location>
</feature>
<comment type="caution">
    <text evidence="3">The sequence shown here is derived from an EMBL/GenBank/DDBJ whole genome shotgun (WGS) entry which is preliminary data.</text>
</comment>